<dbReference type="Pfam" id="PF03382">
    <property type="entry name" value="DUF285"/>
    <property type="match status" value="1"/>
</dbReference>
<proteinExistence type="predicted"/>
<protein>
    <recommendedName>
        <fullName evidence="3">BspA family leucine-rich repeat surface protein</fullName>
    </recommendedName>
</protein>
<feature type="non-terminal residue" evidence="1">
    <location>
        <position position="103"/>
    </location>
</feature>
<dbReference type="NCBIfam" id="TIGR02167">
    <property type="entry name" value="Liste_lipo_26"/>
    <property type="match status" value="2"/>
</dbReference>
<dbReference type="OrthoDB" id="198852at2759"/>
<reference evidence="1" key="1">
    <citation type="submission" date="2021-11" db="EMBL/GenBank/DDBJ databases">
        <authorList>
            <consortium name="Genoscope - CEA"/>
            <person name="William W."/>
        </authorList>
    </citation>
    <scope>NUCLEOTIDE SEQUENCE</scope>
</reference>
<evidence type="ECO:0008006" key="3">
    <source>
        <dbReference type="Google" id="ProtNLM"/>
    </source>
</evidence>
<name>A0A8J2WYX8_9STRA</name>
<organism evidence="1 2">
    <name type="scientific">Pelagomonas calceolata</name>
    <dbReference type="NCBI Taxonomy" id="35677"/>
    <lineage>
        <taxon>Eukaryota</taxon>
        <taxon>Sar</taxon>
        <taxon>Stramenopiles</taxon>
        <taxon>Ochrophyta</taxon>
        <taxon>Pelagophyceae</taxon>
        <taxon>Pelagomonadales</taxon>
        <taxon>Pelagomonadaceae</taxon>
        <taxon>Pelagomonas</taxon>
    </lineage>
</organism>
<evidence type="ECO:0000313" key="2">
    <source>
        <dbReference type="Proteomes" id="UP000789595"/>
    </source>
</evidence>
<evidence type="ECO:0000313" key="1">
    <source>
        <dbReference type="EMBL" id="CAH0373149.1"/>
    </source>
</evidence>
<keyword evidence="2" id="KW-1185">Reference proteome</keyword>
<comment type="caution">
    <text evidence="1">The sequence shown here is derived from an EMBL/GenBank/DDBJ whole genome shotgun (WGS) entry which is preliminary data.</text>
</comment>
<dbReference type="InterPro" id="IPR011889">
    <property type="entry name" value="Liste_lipo_26"/>
</dbReference>
<dbReference type="Proteomes" id="UP000789595">
    <property type="component" value="Unassembled WGS sequence"/>
</dbReference>
<dbReference type="EMBL" id="CAKKNE010000004">
    <property type="protein sequence ID" value="CAH0373149.1"/>
    <property type="molecule type" value="Genomic_DNA"/>
</dbReference>
<dbReference type="InterPro" id="IPR005046">
    <property type="entry name" value="DUF285"/>
</dbReference>
<accession>A0A8J2WYX8</accession>
<gene>
    <name evidence="1" type="ORF">PECAL_4P03240</name>
</gene>
<sequence>MTDSNIYTAVAAWLSDSAAAEVTYGHISTWQTSGVTDMSYFMFREASSFNQQIGNWVVDNVTDMHRMFQGASSFNQPLGGWRVDKVTDMRYMFYVASSFDQDL</sequence>
<dbReference type="AlphaFoldDB" id="A0A8J2WYX8"/>